<dbReference type="RefSeq" id="WP_007661506.1">
    <property type="nucleotide sequence ID" value="NZ_BAABZC010000001.1"/>
</dbReference>
<accession>A0A6N2X1V8</accession>
<name>A0A6N2X1V8_9BACE</name>
<organism evidence="1">
    <name type="scientific">Bacteroides intestinalis</name>
    <dbReference type="NCBI Taxonomy" id="329854"/>
    <lineage>
        <taxon>Bacteria</taxon>
        <taxon>Pseudomonadati</taxon>
        <taxon>Bacteroidota</taxon>
        <taxon>Bacteroidia</taxon>
        <taxon>Bacteroidales</taxon>
        <taxon>Bacteroidaceae</taxon>
        <taxon>Bacteroides</taxon>
    </lineage>
</organism>
<evidence type="ECO:0000313" key="1">
    <source>
        <dbReference type="EMBL" id="VYT47688.1"/>
    </source>
</evidence>
<protein>
    <submittedName>
        <fullName evidence="1">Uncharacterized protein</fullName>
    </submittedName>
</protein>
<dbReference type="AlphaFoldDB" id="A0A6N2X1V8"/>
<reference evidence="1" key="1">
    <citation type="submission" date="2019-11" db="EMBL/GenBank/DDBJ databases">
        <authorList>
            <person name="Feng L."/>
        </authorList>
    </citation>
    <scope>NUCLEOTIDE SEQUENCE</scope>
    <source>
        <strain evidence="1">BintestinalisLFYP9</strain>
    </source>
</reference>
<proteinExistence type="predicted"/>
<dbReference type="EMBL" id="CACRSU010000048">
    <property type="protein sequence ID" value="VYT47688.1"/>
    <property type="molecule type" value="Genomic_DNA"/>
</dbReference>
<dbReference type="GeneID" id="97165442"/>
<sequence length="41" mass="5053">MNYYICDHITWKKSLSLLKNDMNGQRVYSNLWQMTRDVEKE</sequence>
<gene>
    <name evidence="1" type="ORF">BILFYP9_04053</name>
</gene>